<name>A0A6G1EDF7_9ORYZ</name>
<dbReference type="AlphaFoldDB" id="A0A6G1EDF7"/>
<organism evidence="1 2">
    <name type="scientific">Oryza meyeriana var. granulata</name>
    <dbReference type="NCBI Taxonomy" id="110450"/>
    <lineage>
        <taxon>Eukaryota</taxon>
        <taxon>Viridiplantae</taxon>
        <taxon>Streptophyta</taxon>
        <taxon>Embryophyta</taxon>
        <taxon>Tracheophyta</taxon>
        <taxon>Spermatophyta</taxon>
        <taxon>Magnoliopsida</taxon>
        <taxon>Liliopsida</taxon>
        <taxon>Poales</taxon>
        <taxon>Poaceae</taxon>
        <taxon>BOP clade</taxon>
        <taxon>Oryzoideae</taxon>
        <taxon>Oryzeae</taxon>
        <taxon>Oryzinae</taxon>
        <taxon>Oryza</taxon>
        <taxon>Oryza meyeriana</taxon>
    </lineage>
</organism>
<dbReference type="EMBL" id="SPHZ02000003">
    <property type="protein sequence ID" value="KAF0923145.1"/>
    <property type="molecule type" value="Genomic_DNA"/>
</dbReference>
<sequence length="78" mass="8571">MGVGSRADDLIFCAEQKAFFLILARKIRGGGHGWRGPGRSAGSSVALCPREQCRVFWRKTDPEVVGYGISVWWSILCG</sequence>
<accession>A0A6G1EDF7</accession>
<protein>
    <submittedName>
        <fullName evidence="1">Uncharacterized protein</fullName>
    </submittedName>
</protein>
<dbReference type="Proteomes" id="UP000479710">
    <property type="component" value="Unassembled WGS sequence"/>
</dbReference>
<evidence type="ECO:0000313" key="1">
    <source>
        <dbReference type="EMBL" id="KAF0923145.1"/>
    </source>
</evidence>
<comment type="caution">
    <text evidence="1">The sequence shown here is derived from an EMBL/GenBank/DDBJ whole genome shotgun (WGS) entry which is preliminary data.</text>
</comment>
<proteinExistence type="predicted"/>
<evidence type="ECO:0000313" key="2">
    <source>
        <dbReference type="Proteomes" id="UP000479710"/>
    </source>
</evidence>
<keyword evidence="2" id="KW-1185">Reference proteome</keyword>
<reference evidence="1 2" key="1">
    <citation type="submission" date="2019-11" db="EMBL/GenBank/DDBJ databases">
        <title>Whole genome sequence of Oryza granulata.</title>
        <authorList>
            <person name="Li W."/>
        </authorList>
    </citation>
    <scope>NUCLEOTIDE SEQUENCE [LARGE SCALE GENOMIC DNA]</scope>
    <source>
        <strain evidence="2">cv. Menghai</strain>
        <tissue evidence="1">Leaf</tissue>
    </source>
</reference>
<gene>
    <name evidence="1" type="ORF">E2562_003362</name>
</gene>